<accession>A0A7I9ZKR2</accession>
<comment type="caution">
    <text evidence="2">The sequence shown here is derived from an EMBL/GenBank/DDBJ whole genome shotgun (WGS) entry which is preliminary data.</text>
</comment>
<proteinExistence type="predicted"/>
<feature type="transmembrane region" description="Helical" evidence="1">
    <location>
        <begin position="109"/>
        <end position="128"/>
    </location>
</feature>
<organism evidence="2 3">
    <name type="scientific">Mycolicibacterium hippocampi</name>
    <dbReference type="NCBI Taxonomy" id="659824"/>
    <lineage>
        <taxon>Bacteria</taxon>
        <taxon>Bacillati</taxon>
        <taxon>Actinomycetota</taxon>
        <taxon>Actinomycetes</taxon>
        <taxon>Mycobacteriales</taxon>
        <taxon>Mycobacteriaceae</taxon>
        <taxon>Mycolicibacterium</taxon>
    </lineage>
</organism>
<feature type="transmembrane region" description="Helical" evidence="1">
    <location>
        <begin position="70"/>
        <end position="89"/>
    </location>
</feature>
<dbReference type="RefSeq" id="WP_163895649.1">
    <property type="nucleotide sequence ID" value="NZ_JACKSE010000280.1"/>
</dbReference>
<dbReference type="AlphaFoldDB" id="A0A7I9ZKR2"/>
<keyword evidence="1" id="KW-0812">Transmembrane</keyword>
<dbReference type="EMBL" id="BLLB01000002">
    <property type="protein sequence ID" value="GFH01297.1"/>
    <property type="molecule type" value="Genomic_DNA"/>
</dbReference>
<evidence type="ECO:0000256" key="1">
    <source>
        <dbReference type="SAM" id="Phobius"/>
    </source>
</evidence>
<keyword evidence="1" id="KW-1133">Transmembrane helix</keyword>
<protein>
    <submittedName>
        <fullName evidence="2">Uncharacterized protein</fullName>
    </submittedName>
</protein>
<keyword evidence="3" id="KW-1185">Reference proteome</keyword>
<gene>
    <name evidence="2" type="ORF">MHIP_17800</name>
</gene>
<keyword evidence="1" id="KW-0472">Membrane</keyword>
<reference evidence="2 3" key="1">
    <citation type="journal article" date="2019" name="Emerg. Microbes Infect.">
        <title>Comprehensive subspecies identification of 175 nontuberculous mycobacteria species based on 7547 genomic profiles.</title>
        <authorList>
            <person name="Matsumoto Y."/>
            <person name="Kinjo T."/>
            <person name="Motooka D."/>
            <person name="Nabeya D."/>
            <person name="Jung N."/>
            <person name="Uechi K."/>
            <person name="Horii T."/>
            <person name="Iida T."/>
            <person name="Fujita J."/>
            <person name="Nakamura S."/>
        </authorList>
    </citation>
    <scope>NUCLEOTIDE SEQUENCE [LARGE SCALE GENOMIC DNA]</scope>
    <source>
        <strain evidence="2 3">JCM 30996</strain>
    </source>
</reference>
<evidence type="ECO:0000313" key="2">
    <source>
        <dbReference type="EMBL" id="GFH01297.1"/>
    </source>
</evidence>
<evidence type="ECO:0000313" key="3">
    <source>
        <dbReference type="Proteomes" id="UP000465304"/>
    </source>
</evidence>
<dbReference type="Proteomes" id="UP000465304">
    <property type="component" value="Unassembled WGS sequence"/>
</dbReference>
<sequence length="155" mass="16612">MSALRVILVVAGVAVGAYGAVLLWDFSPTVLVRIAVWVAVGVVVHDFVFAPLCAAVGFTGRALIPVRWQAPAAVAALCSVVLVVLAIPVYSKPGARPDNPTVLDRDYALGLWIMIAAVWICVPLYYAAARRLPVRQNQVVDRQRAGDVDRQPPSV</sequence>
<name>A0A7I9ZKR2_9MYCO</name>
<feature type="transmembrane region" description="Helical" evidence="1">
    <location>
        <begin position="35"/>
        <end position="58"/>
    </location>
</feature>